<feature type="compositionally biased region" description="Basic and acidic residues" evidence="1">
    <location>
        <begin position="92"/>
        <end position="106"/>
    </location>
</feature>
<evidence type="ECO:0000313" key="4">
    <source>
        <dbReference type="Proteomes" id="UP000693946"/>
    </source>
</evidence>
<proteinExistence type="predicted"/>
<sequence>MNVNGTQENGNNEDHASSLALNIGLPLFFFIFMLVAGVILYKYQDKVRNVMESARSKRQKKKDDSHHSTSVASEHSALHIPIYENVTSQKPDYSREPQTHSRLPRDPEEDLYLQCDIPNDAIYSNDPQCNLVILQNSKEEDVYIIPDS</sequence>
<evidence type="ECO:0000256" key="1">
    <source>
        <dbReference type="SAM" id="MobiDB-lite"/>
    </source>
</evidence>
<dbReference type="Proteomes" id="UP000693946">
    <property type="component" value="Linkage Group LG1"/>
</dbReference>
<keyword evidence="2" id="KW-0812">Transmembrane</keyword>
<keyword evidence="2" id="KW-1133">Transmembrane helix</keyword>
<feature type="transmembrane region" description="Helical" evidence="2">
    <location>
        <begin position="20"/>
        <end position="41"/>
    </location>
</feature>
<feature type="region of interest" description="Disordered" evidence="1">
    <location>
        <begin position="52"/>
        <end position="109"/>
    </location>
</feature>
<comment type="caution">
    <text evidence="3">The sequence shown here is derived from an EMBL/GenBank/DDBJ whole genome shotgun (WGS) entry which is preliminary data.</text>
</comment>
<name>A0AAV6T932_SOLSE</name>
<keyword evidence="4" id="KW-1185">Reference proteome</keyword>
<accession>A0AAV6T932</accession>
<reference evidence="3 4" key="1">
    <citation type="journal article" date="2021" name="Sci. Rep.">
        <title>Chromosome anchoring in Senegalese sole (Solea senegalensis) reveals sex-associated markers and genome rearrangements in flatfish.</title>
        <authorList>
            <person name="Guerrero-Cozar I."/>
            <person name="Gomez-Garrido J."/>
            <person name="Berbel C."/>
            <person name="Martinez-Blanch J.F."/>
            <person name="Alioto T."/>
            <person name="Claros M.G."/>
            <person name="Gagnaire P.A."/>
            <person name="Manchado M."/>
        </authorList>
    </citation>
    <scope>NUCLEOTIDE SEQUENCE [LARGE SCALE GENOMIC DNA]</scope>
    <source>
        <strain evidence="3">Sse05_10M</strain>
    </source>
</reference>
<evidence type="ECO:0000313" key="3">
    <source>
        <dbReference type="EMBL" id="KAG7526060.1"/>
    </source>
</evidence>
<evidence type="ECO:0000256" key="2">
    <source>
        <dbReference type="SAM" id="Phobius"/>
    </source>
</evidence>
<organism evidence="3 4">
    <name type="scientific">Solea senegalensis</name>
    <name type="common">Senegalese sole</name>
    <dbReference type="NCBI Taxonomy" id="28829"/>
    <lineage>
        <taxon>Eukaryota</taxon>
        <taxon>Metazoa</taxon>
        <taxon>Chordata</taxon>
        <taxon>Craniata</taxon>
        <taxon>Vertebrata</taxon>
        <taxon>Euteleostomi</taxon>
        <taxon>Actinopterygii</taxon>
        <taxon>Neopterygii</taxon>
        <taxon>Teleostei</taxon>
        <taxon>Neoteleostei</taxon>
        <taxon>Acanthomorphata</taxon>
        <taxon>Carangaria</taxon>
        <taxon>Pleuronectiformes</taxon>
        <taxon>Pleuronectoidei</taxon>
        <taxon>Soleidae</taxon>
        <taxon>Solea</taxon>
    </lineage>
</organism>
<protein>
    <submittedName>
        <fullName evidence="3">Uncharacterized protein</fullName>
    </submittedName>
</protein>
<gene>
    <name evidence="3" type="ORF">JOB18_036239</name>
</gene>
<keyword evidence="2" id="KW-0472">Membrane</keyword>
<dbReference type="EMBL" id="JAGKHQ010000001">
    <property type="protein sequence ID" value="KAG7526060.1"/>
    <property type="molecule type" value="Genomic_DNA"/>
</dbReference>
<dbReference type="AlphaFoldDB" id="A0AAV6T932"/>